<accession>A0A6J4TH29</accession>
<organism evidence="2">
    <name type="scientific">uncultured Sphingosinicella sp</name>
    <dbReference type="NCBI Taxonomy" id="478748"/>
    <lineage>
        <taxon>Bacteria</taxon>
        <taxon>Pseudomonadati</taxon>
        <taxon>Pseudomonadota</taxon>
        <taxon>Alphaproteobacteria</taxon>
        <taxon>Sphingomonadales</taxon>
        <taxon>Sphingosinicellaceae</taxon>
        <taxon>Sphingosinicella</taxon>
        <taxon>environmental samples</taxon>
    </lineage>
</organism>
<feature type="compositionally biased region" description="Low complexity" evidence="1">
    <location>
        <begin position="100"/>
        <end position="110"/>
    </location>
</feature>
<feature type="region of interest" description="Disordered" evidence="1">
    <location>
        <begin position="34"/>
        <end position="125"/>
    </location>
</feature>
<evidence type="ECO:0000256" key="1">
    <source>
        <dbReference type="SAM" id="MobiDB-lite"/>
    </source>
</evidence>
<feature type="non-terminal residue" evidence="2">
    <location>
        <position position="1"/>
    </location>
</feature>
<name>A0A6J4TH29_9SPHN</name>
<dbReference type="AlphaFoldDB" id="A0A6J4TH29"/>
<sequence>ASLLPGWKDPYCKEARTDSRSLPASRCFRAGFRSKARDDAGQRGSCGRLSRGVRIGRLHGPGSAEPSRTTRRGGRAGGEGIQDPRSDADGQPGRVRRPPRVAAPDVPARRAGCRRRGGTRGAARL</sequence>
<feature type="compositionally biased region" description="Basic and acidic residues" evidence="1">
    <location>
        <begin position="10"/>
        <end position="19"/>
    </location>
</feature>
<gene>
    <name evidence="2" type="ORF">AVDCRST_MAG23-314</name>
</gene>
<evidence type="ECO:0000313" key="2">
    <source>
        <dbReference type="EMBL" id="CAA9522340.1"/>
    </source>
</evidence>
<reference evidence="2" key="1">
    <citation type="submission" date="2020-02" db="EMBL/GenBank/DDBJ databases">
        <authorList>
            <person name="Meier V. D."/>
        </authorList>
    </citation>
    <scope>NUCLEOTIDE SEQUENCE</scope>
    <source>
        <strain evidence="2">AVDCRST_MAG23</strain>
    </source>
</reference>
<protein>
    <submittedName>
        <fullName evidence="2">Putative Glutathione-regulated potassium-efflux system protein KefB</fullName>
    </submittedName>
</protein>
<feature type="region of interest" description="Disordered" evidence="1">
    <location>
        <begin position="1"/>
        <end position="21"/>
    </location>
</feature>
<feature type="non-terminal residue" evidence="2">
    <location>
        <position position="125"/>
    </location>
</feature>
<proteinExistence type="predicted"/>
<dbReference type="EMBL" id="CADCWD010000015">
    <property type="protein sequence ID" value="CAA9522340.1"/>
    <property type="molecule type" value="Genomic_DNA"/>
</dbReference>